<dbReference type="EMBL" id="JARACI010000101">
    <property type="protein sequence ID" value="MDD9204928.1"/>
    <property type="molecule type" value="Genomic_DNA"/>
</dbReference>
<dbReference type="Pfam" id="PF00534">
    <property type="entry name" value="Glycos_transf_1"/>
    <property type="match status" value="1"/>
</dbReference>
<accession>A0ABT5TTB0</accession>
<evidence type="ECO:0000313" key="3">
    <source>
        <dbReference type="EMBL" id="MDD9204928.1"/>
    </source>
</evidence>
<feature type="non-terminal residue" evidence="3">
    <location>
        <position position="107"/>
    </location>
</feature>
<dbReference type="InterPro" id="IPR001296">
    <property type="entry name" value="Glyco_trans_1"/>
</dbReference>
<keyword evidence="4" id="KW-1185">Reference proteome</keyword>
<feature type="non-terminal residue" evidence="3">
    <location>
        <position position="1"/>
    </location>
</feature>
<protein>
    <submittedName>
        <fullName evidence="3">Glycosyltransferase</fullName>
        <ecNumber evidence="3">2.4.-.-</ecNumber>
    </submittedName>
</protein>
<dbReference type="Proteomes" id="UP001165561">
    <property type="component" value="Unassembled WGS sequence"/>
</dbReference>
<keyword evidence="1 3" id="KW-0808">Transferase</keyword>
<evidence type="ECO:0000256" key="1">
    <source>
        <dbReference type="ARBA" id="ARBA00022679"/>
    </source>
</evidence>
<comment type="caution">
    <text evidence="3">The sequence shown here is derived from an EMBL/GenBank/DDBJ whole genome shotgun (WGS) entry which is preliminary data.</text>
</comment>
<evidence type="ECO:0000313" key="4">
    <source>
        <dbReference type="Proteomes" id="UP001165561"/>
    </source>
</evidence>
<dbReference type="EC" id="2.4.-.-" evidence="3"/>
<organism evidence="3 4">
    <name type="scientific">Georgenia halotolerans</name>
    <dbReference type="NCBI Taxonomy" id="3028317"/>
    <lineage>
        <taxon>Bacteria</taxon>
        <taxon>Bacillati</taxon>
        <taxon>Actinomycetota</taxon>
        <taxon>Actinomycetes</taxon>
        <taxon>Micrococcales</taxon>
        <taxon>Bogoriellaceae</taxon>
        <taxon>Georgenia</taxon>
    </lineage>
</organism>
<dbReference type="SUPFAM" id="SSF53756">
    <property type="entry name" value="UDP-Glycosyltransferase/glycogen phosphorylase"/>
    <property type="match status" value="1"/>
</dbReference>
<name>A0ABT5TTB0_9MICO</name>
<feature type="domain" description="Glycosyl transferase family 1" evidence="2">
    <location>
        <begin position="15"/>
        <end position="107"/>
    </location>
</feature>
<proteinExistence type="predicted"/>
<gene>
    <name evidence="3" type="ORF">PU560_00445</name>
</gene>
<sequence length="107" mass="11514">HELFLPGDAEDRVRARAELGLTEPVLLFVGRVQPLKSPDVLVRALGILRERGRPVPVLVVVGGLSGPRGGPEDLVALARECGVDDRVRIQPPAPRAGLAPWYRAADL</sequence>
<keyword evidence="3" id="KW-0328">Glycosyltransferase</keyword>
<reference evidence="3" key="1">
    <citation type="submission" date="2023-02" db="EMBL/GenBank/DDBJ databases">
        <title>Georgenia sp.10Sc9-8, isolated from a soil sample collected from the Taklamakan desert.</title>
        <authorList>
            <person name="Liu S."/>
        </authorList>
    </citation>
    <scope>NUCLEOTIDE SEQUENCE</scope>
    <source>
        <strain evidence="3">10Sc9-8</strain>
    </source>
</reference>
<evidence type="ECO:0000259" key="2">
    <source>
        <dbReference type="Pfam" id="PF00534"/>
    </source>
</evidence>
<dbReference type="Gene3D" id="3.40.50.2000">
    <property type="entry name" value="Glycogen Phosphorylase B"/>
    <property type="match status" value="1"/>
</dbReference>
<dbReference type="GO" id="GO:0016757">
    <property type="term" value="F:glycosyltransferase activity"/>
    <property type="evidence" value="ECO:0007669"/>
    <property type="project" value="UniProtKB-KW"/>
</dbReference>